<evidence type="ECO:0000313" key="2">
    <source>
        <dbReference type="Proteomes" id="UP000800036"/>
    </source>
</evidence>
<reference evidence="1" key="1">
    <citation type="journal article" date="2020" name="Stud. Mycol.">
        <title>101 Dothideomycetes genomes: a test case for predicting lifestyles and emergence of pathogens.</title>
        <authorList>
            <person name="Haridas S."/>
            <person name="Albert R."/>
            <person name="Binder M."/>
            <person name="Bloem J."/>
            <person name="Labutti K."/>
            <person name="Salamov A."/>
            <person name="Andreopoulos B."/>
            <person name="Baker S."/>
            <person name="Barry K."/>
            <person name="Bills G."/>
            <person name="Bluhm B."/>
            <person name="Cannon C."/>
            <person name="Castanera R."/>
            <person name="Culley D."/>
            <person name="Daum C."/>
            <person name="Ezra D."/>
            <person name="Gonzalez J."/>
            <person name="Henrissat B."/>
            <person name="Kuo A."/>
            <person name="Liang C."/>
            <person name="Lipzen A."/>
            <person name="Lutzoni F."/>
            <person name="Magnuson J."/>
            <person name="Mondo S."/>
            <person name="Nolan M."/>
            <person name="Ohm R."/>
            <person name="Pangilinan J."/>
            <person name="Park H.-J."/>
            <person name="Ramirez L."/>
            <person name="Alfaro M."/>
            <person name="Sun H."/>
            <person name="Tritt A."/>
            <person name="Yoshinaga Y."/>
            <person name="Zwiers L.-H."/>
            <person name="Turgeon B."/>
            <person name="Goodwin S."/>
            <person name="Spatafora J."/>
            <person name="Crous P."/>
            <person name="Grigoriev I."/>
        </authorList>
    </citation>
    <scope>NUCLEOTIDE SEQUENCE</scope>
    <source>
        <strain evidence="1">CBS 107.79</strain>
    </source>
</reference>
<dbReference type="PANTHER" id="PTHR13211:SF0">
    <property type="entry name" value="TELOMERASE CAJAL BODY PROTEIN 1"/>
    <property type="match status" value="1"/>
</dbReference>
<evidence type="ECO:0000313" key="1">
    <source>
        <dbReference type="EMBL" id="KAF1968330.1"/>
    </source>
</evidence>
<organism evidence="1 2">
    <name type="scientific">Bimuria novae-zelandiae CBS 107.79</name>
    <dbReference type="NCBI Taxonomy" id="1447943"/>
    <lineage>
        <taxon>Eukaryota</taxon>
        <taxon>Fungi</taxon>
        <taxon>Dikarya</taxon>
        <taxon>Ascomycota</taxon>
        <taxon>Pezizomycotina</taxon>
        <taxon>Dothideomycetes</taxon>
        <taxon>Pleosporomycetidae</taxon>
        <taxon>Pleosporales</taxon>
        <taxon>Massarineae</taxon>
        <taxon>Didymosphaeriaceae</taxon>
        <taxon>Bimuria</taxon>
    </lineage>
</organism>
<accession>A0A6A5UV92</accession>
<dbReference type="InterPro" id="IPR051150">
    <property type="entry name" value="SWT21/TCAB1_mRNA_Telomere"/>
</dbReference>
<gene>
    <name evidence="1" type="ORF">BU23DRAFT_558559</name>
</gene>
<dbReference type="EMBL" id="ML976721">
    <property type="protein sequence ID" value="KAF1968330.1"/>
    <property type="molecule type" value="Genomic_DNA"/>
</dbReference>
<dbReference type="PANTHER" id="PTHR13211">
    <property type="entry name" value="TELOMERASE CAJAL BODY PROTEIN 1"/>
    <property type="match status" value="1"/>
</dbReference>
<dbReference type="Gene3D" id="2.130.10.10">
    <property type="entry name" value="YVTN repeat-like/Quinoprotein amine dehydrogenase"/>
    <property type="match status" value="1"/>
</dbReference>
<dbReference type="Pfam" id="PF00400">
    <property type="entry name" value="WD40"/>
    <property type="match status" value="1"/>
</dbReference>
<dbReference type="OrthoDB" id="239865at2759"/>
<dbReference type="SUPFAM" id="SSF50978">
    <property type="entry name" value="WD40 repeat-like"/>
    <property type="match status" value="1"/>
</dbReference>
<dbReference type="Proteomes" id="UP000800036">
    <property type="component" value="Unassembled WGS sequence"/>
</dbReference>
<protein>
    <submittedName>
        <fullName evidence="1">Guanyl nucleotide binding protein</fullName>
    </submittedName>
</protein>
<dbReference type="InterPro" id="IPR001680">
    <property type="entry name" value="WD40_rpt"/>
</dbReference>
<proteinExistence type="predicted"/>
<dbReference type="InterPro" id="IPR015943">
    <property type="entry name" value="WD40/YVTN_repeat-like_dom_sf"/>
</dbReference>
<sequence length="446" mass="49054">MNAGAGIRTWCAASTALRPKELAGGEQRYEDDVRNEEDIVSCISEAKLSPDGTCIFTTDYDRKFSVYAFAPDVSQENQQYLAPYAQFASADPNWAFAVNPYFNLNERETTTVLVSHRDQYIGLHNALWDTSKISEDENQHAPSQKGPVNISSKIVSYKLVNKLTEAVTAPLSLAWSPDGAYFYAGEQNQIAVFDMTYTDDPISTIRTIPSTRNKLKGGGWGFKGGVSALSPCPRTSTTNADVLAAGTRTRFVGLYDAVSSQEITHFALPGTINGKRTDNPNMQDIIGQGVTQLKWSPDGQYLYVAERSSDALLIYDVRNFSLALGHCAGRQALTRQKMGFDVWAQMNEYDTDENHEIWAGGTDGKVRVWRNPYLREGAIEADEVISVGEDPVSNVLVHPYGHAAVVARGRYEVGGDVEARGIKRGGLTEPAYREWGCLDILGLGSY</sequence>
<name>A0A6A5UV92_9PLEO</name>
<keyword evidence="2" id="KW-1185">Reference proteome</keyword>
<dbReference type="InterPro" id="IPR036322">
    <property type="entry name" value="WD40_repeat_dom_sf"/>
</dbReference>
<dbReference type="AlphaFoldDB" id="A0A6A5UV92"/>